<evidence type="ECO:0000256" key="7">
    <source>
        <dbReference type="ARBA" id="ARBA00035110"/>
    </source>
</evidence>
<organism evidence="8 9">
    <name type="scientific">Leviviridae sp</name>
    <dbReference type="NCBI Taxonomy" id="2027243"/>
    <lineage>
        <taxon>Viruses</taxon>
        <taxon>Riboviria</taxon>
        <taxon>Orthornavirae</taxon>
        <taxon>Lenarviricota</taxon>
        <taxon>Leviviricetes</taxon>
        <taxon>Norzivirales</taxon>
        <taxon>Fiersviridae</taxon>
    </lineage>
</organism>
<evidence type="ECO:0000256" key="6">
    <source>
        <dbReference type="ARBA" id="ARBA00023296"/>
    </source>
</evidence>
<evidence type="ECO:0000313" key="9">
    <source>
        <dbReference type="Proteomes" id="UP001059473"/>
    </source>
</evidence>
<dbReference type="Proteomes" id="UP001059473">
    <property type="component" value="Segment"/>
</dbReference>
<dbReference type="EMBL" id="MZ679612">
    <property type="protein sequence ID" value="UJQ85281.1"/>
    <property type="molecule type" value="Genomic_RNA"/>
</dbReference>
<evidence type="ECO:0000256" key="3">
    <source>
        <dbReference type="ARBA" id="ARBA00022804"/>
    </source>
</evidence>
<reference evidence="8" key="2">
    <citation type="journal article" date="2022" name="Nat. Microbiol.">
        <title>RNA viromes from terrestrial sites across China expand environmental viral diversity.</title>
        <authorList>
            <person name="Chiapello M."/>
            <person name="Rodriguez-Romero J."/>
            <person name="Ayllon M.A."/>
            <person name="Turina M."/>
        </authorList>
    </citation>
    <scope>NUCLEOTIDE SEQUENCE</scope>
    <source>
        <strain evidence="8">154-k141_24179</strain>
    </source>
</reference>
<evidence type="ECO:0000313" key="8">
    <source>
        <dbReference type="EMBL" id="UJQ85281.1"/>
    </source>
</evidence>
<keyword evidence="6" id="KW-1160">Virus entry into host cell</keyword>
<keyword evidence="2" id="KW-0945">Host-virus interaction</keyword>
<accession>A0ABY3ST30</accession>
<sequence length="379" mass="41504">MTGRVRTHVVNGDTSGYIRYFNPSTGESKVFTGAHTTINESCTDTHGDWDTNNPLDLTRHKREIRYVSGSVNIGGQIYDGQNFGPLALTGGSAPALSAFSPPSVAAAATSLAAATNPSRPVVDIPAFLGEAGQLPRLVMLAGSSLLGKLASGNLAYQFGWRPLIADVNKLLSFQNHVRNRVNELERLRDKGGQKSRRELYSARTTGSGTQLLQSVPVGYVISGAYTDEAEMRMWGSIKWTPDADLPSTDEALRRLAIRSVLGLSLEPAALWEILPWSWLIDWFVNVGSFLNAHRNTVPASHGGICIMQYNYAKRIYQKTSGGPSWWTNGYAGTLTRERKRRFVQSTSAISASLPFLTARRMSILASLSVLQSEAWGRRR</sequence>
<evidence type="ECO:0000256" key="4">
    <source>
        <dbReference type="ARBA" id="ARBA00022844"/>
    </source>
</evidence>
<evidence type="ECO:0000256" key="2">
    <source>
        <dbReference type="ARBA" id="ARBA00022581"/>
    </source>
</evidence>
<dbReference type="Pfam" id="PF03863">
    <property type="entry name" value="Phage_mat-A"/>
    <property type="match status" value="1"/>
</dbReference>
<protein>
    <submittedName>
        <fullName evidence="8">Maturation protein</fullName>
    </submittedName>
</protein>
<keyword evidence="3" id="KW-1161">Viral attachment to host cell</keyword>
<evidence type="ECO:0000256" key="5">
    <source>
        <dbReference type="ARBA" id="ARBA00023104"/>
    </source>
</evidence>
<keyword evidence="9" id="KW-1185">Reference proteome</keyword>
<reference evidence="8" key="1">
    <citation type="submission" date="2021-05" db="EMBL/GenBank/DDBJ databases">
        <authorList>
            <person name="Chen Y.-M."/>
            <person name="Zhang Y.-Z."/>
        </authorList>
    </citation>
    <scope>NUCLEOTIDE SEQUENCE</scope>
    <source>
        <strain evidence="8">154-k141_24179</strain>
    </source>
</reference>
<name>A0ABY3ST30_9VIRU</name>
<keyword evidence="4" id="KW-0946">Virion</keyword>
<proteinExistence type="inferred from homology"/>
<keyword evidence="5" id="KW-1175">Viral attachment to host cell pilus</keyword>
<evidence type="ECO:0000256" key="1">
    <source>
        <dbReference type="ARBA" id="ARBA00004328"/>
    </source>
</evidence>
<comment type="subcellular location">
    <subcellularLocation>
        <location evidence="1">Virion</location>
    </subcellularLocation>
</comment>
<comment type="similarity">
    <text evidence="7">Belongs to the Leviviricetes maturation protein family.</text>
</comment>
<dbReference type="InterPro" id="IPR005563">
    <property type="entry name" value="A_protein"/>
</dbReference>